<gene>
    <name evidence="6" type="ORF">A9458_04050</name>
</gene>
<comment type="similarity">
    <text evidence="1 5">Belongs to the antibiotic N-acetyltransferase family.</text>
</comment>
<keyword evidence="4 5" id="KW-0012">Acyltransferase</keyword>
<dbReference type="SUPFAM" id="SSF110710">
    <property type="entry name" value="TTHA0583/YokD-like"/>
    <property type="match status" value="1"/>
</dbReference>
<protein>
    <recommendedName>
        <fullName evidence="2 5">Aminoglycoside N(3)-acetyltransferase</fullName>
        <ecNumber evidence="5">2.3.1.-</ecNumber>
    </recommendedName>
</protein>
<evidence type="ECO:0000313" key="7">
    <source>
        <dbReference type="Proteomes" id="UP000476009"/>
    </source>
</evidence>
<name>A0A6L1L002_CAMLA</name>
<dbReference type="Pfam" id="PF02522">
    <property type="entry name" value="Antibiotic_NAT"/>
    <property type="match status" value="1"/>
</dbReference>
<dbReference type="RefSeq" id="WP_257938881.1">
    <property type="nucleotide sequence ID" value="NZ_CP176583.1"/>
</dbReference>
<dbReference type="GO" id="GO:0046353">
    <property type="term" value="F:aminoglycoside 3-N-acetyltransferase activity"/>
    <property type="evidence" value="ECO:0007669"/>
    <property type="project" value="UniProtKB-EC"/>
</dbReference>
<proteinExistence type="inferred from homology"/>
<evidence type="ECO:0000256" key="2">
    <source>
        <dbReference type="ARBA" id="ARBA00012882"/>
    </source>
</evidence>
<evidence type="ECO:0000313" key="6">
    <source>
        <dbReference type="EMBL" id="EAK9994019.1"/>
    </source>
</evidence>
<evidence type="ECO:0000256" key="3">
    <source>
        <dbReference type="ARBA" id="ARBA00022679"/>
    </source>
</evidence>
<keyword evidence="3 5" id="KW-0808">Transferase</keyword>
<comment type="catalytic activity">
    <reaction evidence="5">
        <text>a 2-deoxystreptamine antibiotic + acetyl-CoA = an N(3)-acetyl-2-deoxystreptamine antibiotic + CoA + H(+)</text>
        <dbReference type="Rhea" id="RHEA:12665"/>
        <dbReference type="ChEBI" id="CHEBI:15378"/>
        <dbReference type="ChEBI" id="CHEBI:57287"/>
        <dbReference type="ChEBI" id="CHEBI:57288"/>
        <dbReference type="ChEBI" id="CHEBI:57921"/>
        <dbReference type="ChEBI" id="CHEBI:77452"/>
        <dbReference type="EC" id="2.3.1.81"/>
    </reaction>
</comment>
<dbReference type="InterPro" id="IPR028345">
    <property type="entry name" value="Antibiotic_NAT-like"/>
</dbReference>
<dbReference type="EMBL" id="AACKNS010000004">
    <property type="protein sequence ID" value="EAK9994019.1"/>
    <property type="molecule type" value="Genomic_DNA"/>
</dbReference>
<dbReference type="Proteomes" id="UP000476009">
    <property type="component" value="Unassembled WGS sequence"/>
</dbReference>
<dbReference type="EC" id="2.3.1.-" evidence="5"/>
<dbReference type="InterPro" id="IPR003679">
    <property type="entry name" value="Amioglycoside_AcTrfase"/>
</dbReference>
<accession>A0A6L1L002</accession>
<organism evidence="6 7">
    <name type="scientific">Campylobacter lari</name>
    <dbReference type="NCBI Taxonomy" id="201"/>
    <lineage>
        <taxon>Bacteria</taxon>
        <taxon>Pseudomonadati</taxon>
        <taxon>Campylobacterota</taxon>
        <taxon>Epsilonproteobacteria</taxon>
        <taxon>Campylobacterales</taxon>
        <taxon>Campylobacteraceae</taxon>
        <taxon>Campylobacter</taxon>
    </lineage>
</organism>
<evidence type="ECO:0000256" key="4">
    <source>
        <dbReference type="ARBA" id="ARBA00023315"/>
    </source>
</evidence>
<evidence type="ECO:0000256" key="1">
    <source>
        <dbReference type="ARBA" id="ARBA00006383"/>
    </source>
</evidence>
<dbReference type="PANTHER" id="PTHR11104:SF0">
    <property type="entry name" value="SPBETA PROPHAGE-DERIVED AMINOGLYCOSIDE N(3')-ACETYLTRANSFERASE-LIKE PROTEIN YOKD"/>
    <property type="match status" value="1"/>
</dbReference>
<dbReference type="AlphaFoldDB" id="A0A6L1L002"/>
<dbReference type="GO" id="GO:0046677">
    <property type="term" value="P:response to antibiotic"/>
    <property type="evidence" value="ECO:0007669"/>
    <property type="project" value="UniProtKB-KW"/>
</dbReference>
<reference evidence="6 7" key="1">
    <citation type="submission" date="2018-05" db="EMBL/GenBank/DDBJ databases">
        <authorList>
            <consortium name="PulseNet: The National Subtyping Network for Foodborne Disease Surveillance"/>
            <person name="Tarr C.L."/>
            <person name="Trees E."/>
            <person name="Katz L.S."/>
            <person name="Carleton-Romer H.A."/>
            <person name="Stroika S."/>
            <person name="Kucerova Z."/>
            <person name="Roache K.F."/>
            <person name="Sabol A.L."/>
            <person name="Besser J."/>
            <person name="Gerner-Smidt P."/>
        </authorList>
    </citation>
    <scope>NUCLEOTIDE SEQUENCE [LARGE SCALE GENOMIC DNA]</scope>
    <source>
        <strain evidence="6 7">D5625</strain>
    </source>
</reference>
<dbReference type="PANTHER" id="PTHR11104">
    <property type="entry name" value="AMINOGLYCOSIDE N3-ACETYLTRANSFERASE"/>
    <property type="match status" value="1"/>
</dbReference>
<sequence length="260" mass="30091">MKYFLEHNDKKYSNVDLIEAFKKLSITKGDILCVHSELMKFGTPLLPRNEFLQTILDCFFEVISKEGTLIMPTFTYSFCKNEVYNKLNSRGTVGVLAEYFRKQSGVKRTNDPIFSFAVKGAKEELFLKDTTSCFGENCVYDVLAKENGKLVLFGSKIAGYTFSHFIEEKARVPYRYFKNFSGKIIDEDGKILQKNIKYYVRKLDENSDLDVDKQVAILKNDDNFNILNFSNAHIININMKNYLEKTLKALKDNPYCLLKE</sequence>
<evidence type="ECO:0000256" key="5">
    <source>
        <dbReference type="RuleBase" id="RU365031"/>
    </source>
</evidence>
<keyword evidence="5" id="KW-0046">Antibiotic resistance</keyword>
<comment type="caution">
    <text evidence="6">The sequence shown here is derived from an EMBL/GenBank/DDBJ whole genome shotgun (WGS) entry which is preliminary data.</text>
</comment>